<dbReference type="AlphaFoldDB" id="A0A816TA78"/>
<organism evidence="1">
    <name type="scientific">Brassica napus</name>
    <name type="common">Rape</name>
    <dbReference type="NCBI Taxonomy" id="3708"/>
    <lineage>
        <taxon>Eukaryota</taxon>
        <taxon>Viridiplantae</taxon>
        <taxon>Streptophyta</taxon>
        <taxon>Embryophyta</taxon>
        <taxon>Tracheophyta</taxon>
        <taxon>Spermatophyta</taxon>
        <taxon>Magnoliopsida</taxon>
        <taxon>eudicotyledons</taxon>
        <taxon>Gunneridae</taxon>
        <taxon>Pentapetalae</taxon>
        <taxon>rosids</taxon>
        <taxon>malvids</taxon>
        <taxon>Brassicales</taxon>
        <taxon>Brassicaceae</taxon>
        <taxon>Brassiceae</taxon>
        <taxon>Brassica</taxon>
    </lineage>
</organism>
<name>A0A816TA78_BRANA</name>
<gene>
    <name evidence="1" type="ORF">DARMORV10_A05P22610.1</name>
</gene>
<protein>
    <submittedName>
        <fullName evidence="1">(rape) hypothetical protein</fullName>
    </submittedName>
</protein>
<evidence type="ECO:0000313" key="1">
    <source>
        <dbReference type="EMBL" id="CAF2098436.1"/>
    </source>
</evidence>
<proteinExistence type="predicted"/>
<accession>A0A816TA78</accession>
<dbReference type="EMBL" id="HG994359">
    <property type="protein sequence ID" value="CAF2098436.1"/>
    <property type="molecule type" value="Genomic_DNA"/>
</dbReference>
<dbReference type="Proteomes" id="UP001295469">
    <property type="component" value="Chromosome A05"/>
</dbReference>
<sequence length="128" mass="14068">MCCPSQTAHLTMSSARIDPPKRVLGLKEGVGTPPPIHGVSKITEAQQGLLSPLILPNPFPWIVIVTPAVYPRLVGFPLSVPVLSWLFDAREKLPKESFPVHPPADTRRSVRLKQPTNKAVHLGDLMRL</sequence>
<reference evidence="1" key="1">
    <citation type="submission" date="2021-01" db="EMBL/GenBank/DDBJ databases">
        <authorList>
            <consortium name="Genoscope - CEA"/>
            <person name="William W."/>
        </authorList>
    </citation>
    <scope>NUCLEOTIDE SEQUENCE</scope>
</reference>